<feature type="domain" description="Enoyl reductase (ER)" evidence="3">
    <location>
        <begin position="19"/>
        <end position="312"/>
    </location>
</feature>
<name>A0A0K1QA76_9BACT</name>
<evidence type="ECO:0000313" key="4">
    <source>
        <dbReference type="EMBL" id="AKV02644.1"/>
    </source>
</evidence>
<evidence type="ECO:0000313" key="5">
    <source>
        <dbReference type="Proteomes" id="UP000064967"/>
    </source>
</evidence>
<dbReference type="Proteomes" id="UP000064967">
    <property type="component" value="Chromosome"/>
</dbReference>
<dbReference type="SMART" id="SM00829">
    <property type="entry name" value="PKS_ER"/>
    <property type="match status" value="1"/>
</dbReference>
<dbReference type="InterPro" id="IPR013154">
    <property type="entry name" value="ADH-like_N"/>
</dbReference>
<keyword evidence="2" id="KW-0560">Oxidoreductase</keyword>
<dbReference type="Gene3D" id="3.40.50.720">
    <property type="entry name" value="NAD(P)-binding Rossmann-like Domain"/>
    <property type="match status" value="1"/>
</dbReference>
<dbReference type="Pfam" id="PF13602">
    <property type="entry name" value="ADH_zinc_N_2"/>
    <property type="match status" value="1"/>
</dbReference>
<dbReference type="AlphaFoldDB" id="A0A0K1QA76"/>
<dbReference type="KEGG" id="llu:AKJ09_09307"/>
<dbReference type="InterPro" id="IPR036291">
    <property type="entry name" value="NAD(P)-bd_dom_sf"/>
</dbReference>
<keyword evidence="1" id="KW-0521">NADP</keyword>
<organism evidence="4 5">
    <name type="scientific">Labilithrix luteola</name>
    <dbReference type="NCBI Taxonomy" id="1391654"/>
    <lineage>
        <taxon>Bacteria</taxon>
        <taxon>Pseudomonadati</taxon>
        <taxon>Myxococcota</taxon>
        <taxon>Polyangia</taxon>
        <taxon>Polyangiales</taxon>
        <taxon>Labilitrichaceae</taxon>
        <taxon>Labilithrix</taxon>
    </lineage>
</organism>
<reference evidence="4 5" key="1">
    <citation type="submission" date="2015-08" db="EMBL/GenBank/DDBJ databases">
        <authorList>
            <person name="Babu N.S."/>
            <person name="Beckwith C.J."/>
            <person name="Beseler K.G."/>
            <person name="Brison A."/>
            <person name="Carone J.V."/>
            <person name="Caskin T.P."/>
            <person name="Diamond M."/>
            <person name="Durham M.E."/>
            <person name="Foxe J.M."/>
            <person name="Go M."/>
            <person name="Henderson B.A."/>
            <person name="Jones I.B."/>
            <person name="McGettigan J.A."/>
            <person name="Micheletti S.J."/>
            <person name="Nasrallah M.E."/>
            <person name="Ortiz D."/>
            <person name="Piller C.R."/>
            <person name="Privatt S.R."/>
            <person name="Schneider S.L."/>
            <person name="Sharp S."/>
            <person name="Smith T.C."/>
            <person name="Stanton J.D."/>
            <person name="Ullery H.E."/>
            <person name="Wilson R.J."/>
            <person name="Serrano M.G."/>
            <person name="Buck G."/>
            <person name="Lee V."/>
            <person name="Wang Y."/>
            <person name="Carvalho R."/>
            <person name="Voegtly L."/>
            <person name="Shi R."/>
            <person name="Duckworth R."/>
            <person name="Johnson A."/>
            <person name="Loviza R."/>
            <person name="Walstead R."/>
            <person name="Shah Z."/>
            <person name="Kiflezghi M."/>
            <person name="Wade K."/>
            <person name="Ball S.L."/>
            <person name="Bradley K.W."/>
            <person name="Asai D.J."/>
            <person name="Bowman C.A."/>
            <person name="Russell D.A."/>
            <person name="Pope W.H."/>
            <person name="Jacobs-Sera D."/>
            <person name="Hendrix R.W."/>
            <person name="Hatfull G.F."/>
        </authorList>
    </citation>
    <scope>NUCLEOTIDE SEQUENCE [LARGE SCALE GENOMIC DNA]</scope>
    <source>
        <strain evidence="4 5">DSM 27648</strain>
    </source>
</reference>
<dbReference type="OrthoDB" id="9808651at2"/>
<sequence>MGTPELPETGKAVRFERYGGIAELFVVDVPVEAPPAGEVLVRVLAAGTNPGEAAIRKGLLDAIFPTTFPSGEGSDFAGEIVAVGDGVTSFRVGDAVLGWSNRRNSQAEYVSVPAGQVIPKPKALSWDVAGSLYVVGVTAYAAVRAVKLSPGDTLVVSAAAGGVGSVVVQMAKAKGATVIGIASESNHDWLREHGVIPVSYGKGLEARIRQVAPQGVDAFIDTFGAEYVKLALDLGVPKARIDTIIAFEAAEKTGVKTDGSSVASTPEILADVAELVANGTVEIPIAARYPLDRVRDAYTKLEKRHTHGKIVLLP</sequence>
<dbReference type="SUPFAM" id="SSF51735">
    <property type="entry name" value="NAD(P)-binding Rossmann-fold domains"/>
    <property type="match status" value="1"/>
</dbReference>
<evidence type="ECO:0000256" key="2">
    <source>
        <dbReference type="ARBA" id="ARBA00023002"/>
    </source>
</evidence>
<dbReference type="Gene3D" id="3.90.180.10">
    <property type="entry name" value="Medium-chain alcohol dehydrogenases, catalytic domain"/>
    <property type="match status" value="1"/>
</dbReference>
<dbReference type="SUPFAM" id="SSF50129">
    <property type="entry name" value="GroES-like"/>
    <property type="match status" value="1"/>
</dbReference>
<dbReference type="EMBL" id="CP012333">
    <property type="protein sequence ID" value="AKV02644.1"/>
    <property type="molecule type" value="Genomic_DNA"/>
</dbReference>
<dbReference type="InterPro" id="IPR011032">
    <property type="entry name" value="GroES-like_sf"/>
</dbReference>
<dbReference type="PANTHER" id="PTHR48106">
    <property type="entry name" value="QUINONE OXIDOREDUCTASE PIG3-RELATED"/>
    <property type="match status" value="1"/>
</dbReference>
<dbReference type="RefSeq" id="WP_146653530.1">
    <property type="nucleotide sequence ID" value="NZ_CP012333.1"/>
</dbReference>
<dbReference type="Pfam" id="PF08240">
    <property type="entry name" value="ADH_N"/>
    <property type="match status" value="1"/>
</dbReference>
<evidence type="ECO:0000259" key="3">
    <source>
        <dbReference type="SMART" id="SM00829"/>
    </source>
</evidence>
<evidence type="ECO:0000256" key="1">
    <source>
        <dbReference type="ARBA" id="ARBA00022857"/>
    </source>
</evidence>
<dbReference type="GO" id="GO:0070402">
    <property type="term" value="F:NADPH binding"/>
    <property type="evidence" value="ECO:0007669"/>
    <property type="project" value="TreeGrafter"/>
</dbReference>
<proteinExistence type="predicted"/>
<protein>
    <recommendedName>
        <fullName evidence="3">Enoyl reductase (ER) domain-containing protein</fullName>
    </recommendedName>
</protein>
<dbReference type="GO" id="GO:0016651">
    <property type="term" value="F:oxidoreductase activity, acting on NAD(P)H"/>
    <property type="evidence" value="ECO:0007669"/>
    <property type="project" value="TreeGrafter"/>
</dbReference>
<keyword evidence="5" id="KW-1185">Reference proteome</keyword>
<dbReference type="CDD" id="cd05289">
    <property type="entry name" value="MDR_like_2"/>
    <property type="match status" value="1"/>
</dbReference>
<dbReference type="InterPro" id="IPR020843">
    <property type="entry name" value="ER"/>
</dbReference>
<accession>A0A0K1QA76</accession>
<dbReference type="STRING" id="1391654.AKJ09_09307"/>
<gene>
    <name evidence="4" type="ORF">AKJ09_09307</name>
</gene>